<keyword evidence="3" id="KW-0863">Zinc-finger</keyword>
<dbReference type="PROSITE" id="PS51194">
    <property type="entry name" value="HELICASE_CTER"/>
    <property type="match status" value="1"/>
</dbReference>
<dbReference type="Pfam" id="PF00271">
    <property type="entry name" value="Helicase_C"/>
    <property type="match status" value="1"/>
</dbReference>
<dbReference type="CDD" id="cd18012">
    <property type="entry name" value="DEXQc_arch_SWI2_SNF2"/>
    <property type="match status" value="1"/>
</dbReference>
<dbReference type="Pfam" id="PF04434">
    <property type="entry name" value="SWIM"/>
    <property type="match status" value="1"/>
</dbReference>
<dbReference type="GO" id="GO:0008270">
    <property type="term" value="F:zinc ion binding"/>
    <property type="evidence" value="ECO:0007669"/>
    <property type="project" value="UniProtKB-KW"/>
</dbReference>
<dbReference type="InterPro" id="IPR000330">
    <property type="entry name" value="SNF2_N"/>
</dbReference>
<dbReference type="EMBL" id="FNNZ01000019">
    <property type="protein sequence ID" value="SDX26984.1"/>
    <property type="molecule type" value="Genomic_DNA"/>
</dbReference>
<keyword evidence="3" id="KW-0479">Metal-binding</keyword>
<dbReference type="InterPro" id="IPR049730">
    <property type="entry name" value="SNF2/RAD54-like_C"/>
</dbReference>
<dbReference type="Gene3D" id="3.40.50.10810">
    <property type="entry name" value="Tandem AAA-ATPase domain"/>
    <property type="match status" value="1"/>
</dbReference>
<name>A0A1H3ACS2_THIRO</name>
<dbReference type="InterPro" id="IPR027417">
    <property type="entry name" value="P-loop_NTPase"/>
</dbReference>
<evidence type="ECO:0000259" key="6">
    <source>
        <dbReference type="PROSITE" id="PS51194"/>
    </source>
</evidence>
<organism evidence="7 8">
    <name type="scientific">Thiocapsa roseopersicina</name>
    <dbReference type="NCBI Taxonomy" id="1058"/>
    <lineage>
        <taxon>Bacteria</taxon>
        <taxon>Pseudomonadati</taxon>
        <taxon>Pseudomonadota</taxon>
        <taxon>Gammaproteobacteria</taxon>
        <taxon>Chromatiales</taxon>
        <taxon>Chromatiaceae</taxon>
        <taxon>Thiocapsa</taxon>
    </lineage>
</organism>
<sequence length="1110" mass="123034">MPSAPLLLDPDTLKHAIPPTYLERGRRYLRERRVLSVDQDTARGRVTGRVRGSAGQIYQCIVQLGEHADGSVMVVGQCSCPVGYNCKHVAAVLLSLGARPAGGAAPGAASGGAPVLPHPLSTWLDQVERATASPSEEAHRLVYILDLEEVYGTTRTTVRAAKVRLLLTGDYGKPQDFNILGQSRAGFVAPEDQRIMALVAVGRGGGTGTSARLDDLTGADVMQAIARTGRGYFRTTDGPALRDAGPLDGRLVWRLGEDAQFRVVLESDRQGLLLLPMTPPWYLDPQSGDCGPLRTGLADREAGALAAAPAVAPETADALAEVARDRFKGRSVHLPPRPERRRRGAERPVPRLRLRSVDLAASSVGRYWGIQRPPEWAHHAVLDFDYGGTSVDPRDRAPALRRVEQGVLVEIERDPEAERAALGLLERLGFRRATEASDADGLWLERVDPETWLDFMQDALADLVAQGWRIEIGEGFHFRIAEIGDWEMDIAEGEGGNWLDLGLGVEVDGQRVDLLPLLVELIGRYQVDLSTRTLAAMDAQTRLQLRLPDGRLILMPVERLRPILSTLIELYDPEGPLGSHGSKGRLRLSRVHAAQLAELEAAAPALRWRGGDAVREWGRRLRDFQGLETIAPPEGLTVELRPYQRQGLDWLQFLREYGLGGVLADDMGLGKTVQTLAHLLVEKESGRADRPSLVIAPTSLLFNWRREAERFAPALRVLSLHGSTRHTRFASIPDHDLVLTSYPLLPRDLDALAEQDFHLLILDEAQNIKNPRSKAAQAARGLNARHRLCLTGTPMENHLGELWSLLDFLMPELLGDERRFRRLFRVPIERHGDDVRQDELRRRVAPFLLRRTKETVAAELPPKSEIIREVPLADDQRDLYETLRLALHEKVREEVARKGLARSGIIILDALLKLRQVCCDPRLVSLESARRVKGSAKLDLLMTLLPELLEEGRRVLLFSQFTSMLALIEEELMKRGLREDQDFVKLTGRTRNRDRPVDRFQAEEVPLFLISLKAGGTGLNLTAADTVIHYDPWWNPAAERQATDRAHRIGQDKPVFVYKLLTEGTVEQRVADLQARKQALADAMLAGGGAASGVLSPADLDLLFAPLSDD</sequence>
<dbReference type="AlphaFoldDB" id="A0A1H3ACS2"/>
<dbReference type="SMART" id="SM00490">
    <property type="entry name" value="HELICc"/>
    <property type="match status" value="1"/>
</dbReference>
<keyword evidence="2" id="KW-0067">ATP-binding</keyword>
<dbReference type="CDD" id="cd18793">
    <property type="entry name" value="SF2_C_SNF"/>
    <property type="match status" value="1"/>
</dbReference>
<evidence type="ECO:0000256" key="1">
    <source>
        <dbReference type="ARBA" id="ARBA00022801"/>
    </source>
</evidence>
<dbReference type="InterPro" id="IPR014001">
    <property type="entry name" value="Helicase_ATP-bd"/>
</dbReference>
<gene>
    <name evidence="7" type="ORF">SAMN05421783_11914</name>
</gene>
<keyword evidence="2" id="KW-0347">Helicase</keyword>
<feature type="domain" description="SWIM-type" evidence="4">
    <location>
        <begin position="58"/>
        <end position="97"/>
    </location>
</feature>
<dbReference type="SMART" id="SM00487">
    <property type="entry name" value="DEXDc"/>
    <property type="match status" value="1"/>
</dbReference>
<dbReference type="Gene3D" id="3.40.50.300">
    <property type="entry name" value="P-loop containing nucleotide triphosphate hydrolases"/>
    <property type="match status" value="1"/>
</dbReference>
<accession>A0A1H3ACS2</accession>
<dbReference type="Proteomes" id="UP000198816">
    <property type="component" value="Unassembled WGS sequence"/>
</dbReference>
<dbReference type="PROSITE" id="PS50966">
    <property type="entry name" value="ZF_SWIM"/>
    <property type="match status" value="1"/>
</dbReference>
<evidence type="ECO:0000256" key="2">
    <source>
        <dbReference type="ARBA" id="ARBA00022806"/>
    </source>
</evidence>
<reference evidence="8" key="1">
    <citation type="submission" date="2016-10" db="EMBL/GenBank/DDBJ databases">
        <authorList>
            <person name="Varghese N."/>
            <person name="Submissions S."/>
        </authorList>
    </citation>
    <scope>NUCLEOTIDE SEQUENCE [LARGE SCALE GENOMIC DNA]</scope>
    <source>
        <strain evidence="8">DSM 217</strain>
    </source>
</reference>
<keyword evidence="2" id="KW-0547">Nucleotide-binding</keyword>
<dbReference type="OrthoDB" id="9772064at2"/>
<evidence type="ECO:0000259" key="4">
    <source>
        <dbReference type="PROSITE" id="PS50966"/>
    </source>
</evidence>
<dbReference type="PANTHER" id="PTHR10799">
    <property type="entry name" value="SNF2/RAD54 HELICASE FAMILY"/>
    <property type="match status" value="1"/>
</dbReference>
<dbReference type="GO" id="GO:0004386">
    <property type="term" value="F:helicase activity"/>
    <property type="evidence" value="ECO:0007669"/>
    <property type="project" value="UniProtKB-KW"/>
</dbReference>
<dbReference type="SUPFAM" id="SSF52540">
    <property type="entry name" value="P-loop containing nucleoside triphosphate hydrolases"/>
    <property type="match status" value="2"/>
</dbReference>
<keyword evidence="3" id="KW-0862">Zinc</keyword>
<proteinExistence type="predicted"/>
<feature type="domain" description="Helicase C-terminal" evidence="6">
    <location>
        <begin position="937"/>
        <end position="1101"/>
    </location>
</feature>
<dbReference type="InterPro" id="IPR001650">
    <property type="entry name" value="Helicase_C-like"/>
</dbReference>
<protein>
    <submittedName>
        <fullName evidence="7">SWIM zinc finger</fullName>
    </submittedName>
</protein>
<dbReference type="Pfam" id="PF00176">
    <property type="entry name" value="SNF2-rel_dom"/>
    <property type="match status" value="1"/>
</dbReference>
<dbReference type="GO" id="GO:0016787">
    <property type="term" value="F:hydrolase activity"/>
    <property type="evidence" value="ECO:0007669"/>
    <property type="project" value="UniProtKB-KW"/>
</dbReference>
<keyword evidence="1" id="KW-0378">Hydrolase</keyword>
<evidence type="ECO:0000313" key="8">
    <source>
        <dbReference type="Proteomes" id="UP000198816"/>
    </source>
</evidence>
<dbReference type="PROSITE" id="PS51192">
    <property type="entry name" value="HELICASE_ATP_BIND_1"/>
    <property type="match status" value="1"/>
</dbReference>
<evidence type="ECO:0000259" key="5">
    <source>
        <dbReference type="PROSITE" id="PS51192"/>
    </source>
</evidence>
<evidence type="ECO:0000313" key="7">
    <source>
        <dbReference type="EMBL" id="SDX26984.1"/>
    </source>
</evidence>
<keyword evidence="8" id="KW-1185">Reference proteome</keyword>
<evidence type="ECO:0000256" key="3">
    <source>
        <dbReference type="PROSITE-ProRule" id="PRU00325"/>
    </source>
</evidence>
<feature type="domain" description="Helicase ATP-binding" evidence="5">
    <location>
        <begin position="652"/>
        <end position="812"/>
    </location>
</feature>
<dbReference type="InterPro" id="IPR007527">
    <property type="entry name" value="Znf_SWIM"/>
</dbReference>
<dbReference type="InterPro" id="IPR038718">
    <property type="entry name" value="SNF2-like_sf"/>
</dbReference>
<dbReference type="RefSeq" id="WP_093035271.1">
    <property type="nucleotide sequence ID" value="NZ_FNNZ01000019.1"/>
</dbReference>
<dbReference type="STRING" id="1058.SAMN05421783_11914"/>
<dbReference type="GO" id="GO:0005524">
    <property type="term" value="F:ATP binding"/>
    <property type="evidence" value="ECO:0007669"/>
    <property type="project" value="InterPro"/>
</dbReference>